<feature type="compositionally biased region" description="Basic and acidic residues" evidence="6">
    <location>
        <begin position="215"/>
        <end position="232"/>
    </location>
</feature>
<dbReference type="InterPro" id="IPR034143">
    <property type="entry name" value="snRNP70_RRM"/>
</dbReference>
<feature type="compositionally biased region" description="Gly residues" evidence="6">
    <location>
        <begin position="233"/>
        <end position="243"/>
    </location>
</feature>
<gene>
    <name evidence="8" type="primary">usp101</name>
    <name evidence="8" type="ORF">SOMG_02852</name>
</gene>
<reference evidence="8 9" key="1">
    <citation type="journal article" date="2023" name="G3 (Bethesda)">
        <title>A high-quality reference genome for the fission yeast Schizosaccharomyces osmophilus.</title>
        <authorList>
            <person name="Jia G.S."/>
            <person name="Zhang W.C."/>
            <person name="Liang Y."/>
            <person name="Liu X.H."/>
            <person name="Rhind N."/>
            <person name="Pidoux A."/>
            <person name="Brysch-Herzberg M."/>
            <person name="Du L.L."/>
        </authorList>
    </citation>
    <scope>NUCLEOTIDE SEQUENCE [LARGE SCALE GENOMIC DNA]</scope>
    <source>
        <strain evidence="8 9">CBS 15793</strain>
    </source>
</reference>
<dbReference type="AlphaFoldDB" id="A0AAE9WDP4"/>
<dbReference type="SUPFAM" id="SSF54928">
    <property type="entry name" value="RNA-binding domain, RBD"/>
    <property type="match status" value="1"/>
</dbReference>
<dbReference type="GO" id="GO:0000398">
    <property type="term" value="P:mRNA splicing, via spliceosome"/>
    <property type="evidence" value="ECO:0007669"/>
    <property type="project" value="TreeGrafter"/>
</dbReference>
<dbReference type="GO" id="GO:0071011">
    <property type="term" value="C:precatalytic spliceosome"/>
    <property type="evidence" value="ECO:0007669"/>
    <property type="project" value="TreeGrafter"/>
</dbReference>
<dbReference type="InterPro" id="IPR012677">
    <property type="entry name" value="Nucleotide-bd_a/b_plait_sf"/>
</dbReference>
<proteinExistence type="predicted"/>
<feature type="compositionally biased region" description="Low complexity" evidence="6">
    <location>
        <begin position="249"/>
        <end position="263"/>
    </location>
</feature>
<dbReference type="PROSITE" id="PS50102">
    <property type="entry name" value="RRM"/>
    <property type="match status" value="1"/>
</dbReference>
<comment type="subcellular location">
    <subcellularLocation>
        <location evidence="1">Nucleus</location>
    </subcellularLocation>
</comment>
<evidence type="ECO:0000256" key="5">
    <source>
        <dbReference type="PROSITE-ProRule" id="PRU00176"/>
    </source>
</evidence>
<dbReference type="FunFam" id="3.30.70.330:FF:000132">
    <property type="entry name" value="Small nuclear ribonucleoprotein U11/U12 subunit 35"/>
    <property type="match status" value="1"/>
</dbReference>
<evidence type="ECO:0000256" key="6">
    <source>
        <dbReference type="SAM" id="MobiDB-lite"/>
    </source>
</evidence>
<keyword evidence="3" id="KW-0539">Nucleus</keyword>
<evidence type="ECO:0000256" key="4">
    <source>
        <dbReference type="ARBA" id="ARBA00023274"/>
    </source>
</evidence>
<dbReference type="InterPro" id="IPR022023">
    <property type="entry name" value="U1snRNP70_N"/>
</dbReference>
<dbReference type="GO" id="GO:0071004">
    <property type="term" value="C:U2-type prespliceosome"/>
    <property type="evidence" value="ECO:0007669"/>
    <property type="project" value="TreeGrafter"/>
</dbReference>
<dbReference type="EMBL" id="CP115612">
    <property type="protein sequence ID" value="WBW73302.1"/>
    <property type="molecule type" value="Genomic_DNA"/>
</dbReference>
<dbReference type="PANTHER" id="PTHR13952">
    <property type="entry name" value="U1 SMALL NUCLEAR RIBONUCLEOPROTEIN 70 KD"/>
    <property type="match status" value="1"/>
</dbReference>
<keyword evidence="2 5" id="KW-0694">RNA-binding</keyword>
<evidence type="ECO:0000256" key="2">
    <source>
        <dbReference type="ARBA" id="ARBA00022884"/>
    </source>
</evidence>
<feature type="region of interest" description="Disordered" evidence="6">
    <location>
        <begin position="209"/>
        <end position="281"/>
    </location>
</feature>
<dbReference type="RefSeq" id="XP_056037545.1">
    <property type="nucleotide sequence ID" value="XM_056181643.1"/>
</dbReference>
<feature type="compositionally biased region" description="Basic and acidic residues" evidence="6">
    <location>
        <begin position="269"/>
        <end position="281"/>
    </location>
</feature>
<sequence>MYRYIFGESPKSRNAGKMTEKLPSTVLALFAPRPPLRYLPPTDAPPEKRSTPHLSGVAKYLQLAKTYNDNYQPTETLEESRVIRKEERKLKQREKLRSMTRQWNPDDDRHVIGDPYKTMFLGRLSYNTREGDIEKELIRYGPIERIRVVRDKATGKSKGYAFAVFERERDLKAAYRAADGLVLQGRRIVIDVERGRTVKGWLPRKLGGGLGGRHYTKERPPRERGSRFRGDSGFRGGYRGFRGGPPPTGSSLSSRMSGSRSSRTAGLGYERRDSFPKRRRY</sequence>
<dbReference type="SMART" id="SM00360">
    <property type="entry name" value="RRM"/>
    <property type="match status" value="1"/>
</dbReference>
<dbReference type="GO" id="GO:0030619">
    <property type="term" value="F:U1 snRNA binding"/>
    <property type="evidence" value="ECO:0007669"/>
    <property type="project" value="InterPro"/>
</dbReference>
<protein>
    <submittedName>
        <fullName evidence="8">U1 snRNP-associated protein Usp101</fullName>
    </submittedName>
</protein>
<dbReference type="Proteomes" id="UP001212411">
    <property type="component" value="Chromosome 2"/>
</dbReference>
<dbReference type="GO" id="GO:0003729">
    <property type="term" value="F:mRNA binding"/>
    <property type="evidence" value="ECO:0007669"/>
    <property type="project" value="TreeGrafter"/>
</dbReference>
<dbReference type="InterPro" id="IPR000504">
    <property type="entry name" value="RRM_dom"/>
</dbReference>
<dbReference type="KEGG" id="som:SOMG_02852"/>
<name>A0AAE9WDP4_9SCHI</name>
<dbReference type="InterPro" id="IPR035979">
    <property type="entry name" value="RBD_domain_sf"/>
</dbReference>
<dbReference type="CDD" id="cd12236">
    <property type="entry name" value="RRM_snRNP70"/>
    <property type="match status" value="1"/>
</dbReference>
<evidence type="ECO:0000256" key="1">
    <source>
        <dbReference type="ARBA" id="ARBA00004123"/>
    </source>
</evidence>
<evidence type="ECO:0000313" key="8">
    <source>
        <dbReference type="EMBL" id="WBW73302.1"/>
    </source>
</evidence>
<evidence type="ECO:0000313" key="9">
    <source>
        <dbReference type="Proteomes" id="UP001212411"/>
    </source>
</evidence>
<keyword evidence="9" id="KW-1185">Reference proteome</keyword>
<dbReference type="Pfam" id="PF12220">
    <property type="entry name" value="U1snRNP70_N"/>
    <property type="match status" value="1"/>
</dbReference>
<accession>A0AAE9WDP4</accession>
<organism evidence="8 9">
    <name type="scientific">Schizosaccharomyces osmophilus</name>
    <dbReference type="NCBI Taxonomy" id="2545709"/>
    <lineage>
        <taxon>Eukaryota</taxon>
        <taxon>Fungi</taxon>
        <taxon>Dikarya</taxon>
        <taxon>Ascomycota</taxon>
        <taxon>Taphrinomycotina</taxon>
        <taxon>Schizosaccharomycetes</taxon>
        <taxon>Schizosaccharomycetales</taxon>
        <taxon>Schizosaccharomycetaceae</taxon>
        <taxon>Schizosaccharomyces</taxon>
    </lineage>
</organism>
<evidence type="ECO:0000259" key="7">
    <source>
        <dbReference type="PROSITE" id="PS50102"/>
    </source>
</evidence>
<dbReference type="Pfam" id="PF00076">
    <property type="entry name" value="RRM_1"/>
    <property type="match status" value="1"/>
</dbReference>
<dbReference type="GO" id="GO:0005685">
    <property type="term" value="C:U1 snRNP"/>
    <property type="evidence" value="ECO:0007669"/>
    <property type="project" value="TreeGrafter"/>
</dbReference>
<feature type="domain" description="RRM" evidence="7">
    <location>
        <begin position="117"/>
        <end position="195"/>
    </location>
</feature>
<keyword evidence="4" id="KW-0687">Ribonucleoprotein</keyword>
<dbReference type="InterPro" id="IPR051183">
    <property type="entry name" value="U1_U11-U12_snRNP_70-35kDa"/>
</dbReference>
<dbReference type="GeneID" id="80876332"/>
<evidence type="ECO:0000256" key="3">
    <source>
        <dbReference type="ARBA" id="ARBA00023242"/>
    </source>
</evidence>
<dbReference type="Gene3D" id="3.30.70.330">
    <property type="match status" value="1"/>
</dbReference>
<dbReference type="PANTHER" id="PTHR13952:SF5">
    <property type="entry name" value="U1 SMALL NUCLEAR RIBONUCLEOPROTEIN 70 KDA"/>
    <property type="match status" value="1"/>
</dbReference>